<evidence type="ECO:0000313" key="9">
    <source>
        <dbReference type="Proteomes" id="UP000218627"/>
    </source>
</evidence>
<comment type="function">
    <text evidence="5 6">Cell division inhibitor that blocks the formation of polar Z ring septums. Rapidly oscillates between the poles of the cell to destabilize FtsZ filaments that have formed before they mature into polar Z rings. Prevents FtsZ polymerization.</text>
</comment>
<dbReference type="InterPro" id="IPR013033">
    <property type="entry name" value="MinC"/>
</dbReference>
<evidence type="ECO:0000256" key="4">
    <source>
        <dbReference type="ARBA" id="ARBA00023306"/>
    </source>
</evidence>
<sequence>MIEIKGVTLPVVVVKVKEKVSPQEVISYISERLSSKLFSGSYFLIDGGSFLSEEELTQIEAFLSSKDIKSVKRLMLDNVNRKESRLLIVQKHLRSGQKVEHNGDVLILGDVNKDAQVIASGNIIVIGKLRGIAVAGALGDESAVVVALQMEPQQIRIGRKLAISSDEDRNSPGYPEVAKIENGTIVLEKVKA</sequence>
<dbReference type="NCBIfam" id="TIGR01222">
    <property type="entry name" value="minC"/>
    <property type="match status" value="1"/>
</dbReference>
<dbReference type="SUPFAM" id="SSF63848">
    <property type="entry name" value="Cell-division inhibitor MinC, C-terminal domain"/>
    <property type="match status" value="1"/>
</dbReference>
<dbReference type="GO" id="GO:1901891">
    <property type="term" value="P:regulation of cell septum assembly"/>
    <property type="evidence" value="ECO:0007669"/>
    <property type="project" value="InterPro"/>
</dbReference>
<evidence type="ECO:0000256" key="3">
    <source>
        <dbReference type="ARBA" id="ARBA00023210"/>
    </source>
</evidence>
<gene>
    <name evidence="6" type="primary">minC</name>
    <name evidence="8" type="ORF">SAMN06265353_1067</name>
</gene>
<dbReference type="InterPro" id="IPR036145">
    <property type="entry name" value="MinC_C_sf"/>
</dbReference>
<dbReference type="Pfam" id="PF03775">
    <property type="entry name" value="MinC_C"/>
    <property type="match status" value="1"/>
</dbReference>
<comment type="similarity">
    <text evidence="1 6">Belongs to the MinC family.</text>
</comment>
<evidence type="ECO:0000256" key="5">
    <source>
        <dbReference type="ARBA" id="ARBA00025606"/>
    </source>
</evidence>
<dbReference type="Gene3D" id="2.160.20.70">
    <property type="match status" value="1"/>
</dbReference>
<keyword evidence="4 6" id="KW-0131">Cell cycle</keyword>
<dbReference type="GO" id="GO:0000902">
    <property type="term" value="P:cell morphogenesis"/>
    <property type="evidence" value="ECO:0007669"/>
    <property type="project" value="InterPro"/>
</dbReference>
<name>A0A285NZM0_9AQUI</name>
<evidence type="ECO:0000259" key="7">
    <source>
        <dbReference type="Pfam" id="PF03775"/>
    </source>
</evidence>
<dbReference type="GO" id="GO:0000917">
    <property type="term" value="P:division septum assembly"/>
    <property type="evidence" value="ECO:0007669"/>
    <property type="project" value="UniProtKB-KW"/>
</dbReference>
<comment type="subunit">
    <text evidence="6">Interacts with MinD and FtsZ.</text>
</comment>
<dbReference type="OrthoDB" id="9790810at2"/>
<evidence type="ECO:0000313" key="8">
    <source>
        <dbReference type="EMBL" id="SNZ14383.1"/>
    </source>
</evidence>
<feature type="domain" description="Septum formation inhibitor MinC C-terminal" evidence="7">
    <location>
        <begin position="88"/>
        <end position="187"/>
    </location>
</feature>
<organism evidence="8 9">
    <name type="scientific">Hydrogenobacter hydrogenophilus</name>
    <dbReference type="NCBI Taxonomy" id="35835"/>
    <lineage>
        <taxon>Bacteria</taxon>
        <taxon>Pseudomonadati</taxon>
        <taxon>Aquificota</taxon>
        <taxon>Aquificia</taxon>
        <taxon>Aquificales</taxon>
        <taxon>Aquificaceae</taxon>
        <taxon>Hydrogenobacter</taxon>
    </lineage>
</organism>
<evidence type="ECO:0000256" key="2">
    <source>
        <dbReference type="ARBA" id="ARBA00022618"/>
    </source>
</evidence>
<dbReference type="InterPro" id="IPR005526">
    <property type="entry name" value="Septum_form_inhib_MinC_C"/>
</dbReference>
<dbReference type="Proteomes" id="UP000218627">
    <property type="component" value="Unassembled WGS sequence"/>
</dbReference>
<keyword evidence="9" id="KW-1185">Reference proteome</keyword>
<dbReference type="AlphaFoldDB" id="A0A285NZM0"/>
<protein>
    <recommendedName>
        <fullName evidence="6">Probable septum site-determining protein MinC</fullName>
    </recommendedName>
</protein>
<accession>A0A285NZM0</accession>
<proteinExistence type="inferred from homology"/>
<evidence type="ECO:0000256" key="6">
    <source>
        <dbReference type="HAMAP-Rule" id="MF_00267"/>
    </source>
</evidence>
<dbReference type="HAMAP" id="MF_00267">
    <property type="entry name" value="MinC"/>
    <property type="match status" value="1"/>
</dbReference>
<dbReference type="InterPro" id="IPR016098">
    <property type="entry name" value="CAP/MinC_C"/>
</dbReference>
<evidence type="ECO:0000256" key="1">
    <source>
        <dbReference type="ARBA" id="ARBA00006291"/>
    </source>
</evidence>
<keyword evidence="3 6" id="KW-0717">Septation</keyword>
<keyword evidence="2 6" id="KW-0132">Cell division</keyword>
<dbReference type="EMBL" id="OBEN01000005">
    <property type="protein sequence ID" value="SNZ14383.1"/>
    <property type="molecule type" value="Genomic_DNA"/>
</dbReference>
<dbReference type="PANTHER" id="PTHR34108:SF1">
    <property type="entry name" value="SEPTUM SITE-DETERMINING PROTEIN MINC"/>
    <property type="match status" value="1"/>
</dbReference>
<reference evidence="9" key="1">
    <citation type="submission" date="2017-09" db="EMBL/GenBank/DDBJ databases">
        <authorList>
            <person name="Varghese N."/>
            <person name="Submissions S."/>
        </authorList>
    </citation>
    <scope>NUCLEOTIDE SEQUENCE [LARGE SCALE GENOMIC DNA]</scope>
    <source>
        <strain evidence="9">DSM 2913</strain>
    </source>
</reference>
<dbReference type="RefSeq" id="WP_096602112.1">
    <property type="nucleotide sequence ID" value="NZ_OBEN01000005.1"/>
</dbReference>
<dbReference type="PANTHER" id="PTHR34108">
    <property type="entry name" value="SEPTUM SITE-DETERMINING PROTEIN MINC"/>
    <property type="match status" value="1"/>
</dbReference>